<dbReference type="EMBL" id="FWWW01000010">
    <property type="protein sequence ID" value="SMB79648.1"/>
    <property type="molecule type" value="Genomic_DNA"/>
</dbReference>
<dbReference type="AlphaFoldDB" id="A0A1W1UEX8"/>
<dbReference type="Proteomes" id="UP000192266">
    <property type="component" value="Unassembled WGS sequence"/>
</dbReference>
<keyword evidence="1" id="KW-0732">Signal</keyword>
<name>A0A1W1UEX8_9BACT</name>
<evidence type="ECO:0000256" key="1">
    <source>
        <dbReference type="SAM" id="SignalP"/>
    </source>
</evidence>
<reference evidence="2 3" key="1">
    <citation type="submission" date="2017-04" db="EMBL/GenBank/DDBJ databases">
        <authorList>
            <person name="Afonso C.L."/>
            <person name="Miller P.J."/>
            <person name="Scott M.A."/>
            <person name="Spackman E."/>
            <person name="Goraichik I."/>
            <person name="Dimitrov K.M."/>
            <person name="Suarez D.L."/>
            <person name="Swayne D.E."/>
        </authorList>
    </citation>
    <scope>NUCLEOTIDE SEQUENCE [LARGE SCALE GENOMIC DNA]</scope>
    <source>
        <strain evidence="2 3">DSM 11622</strain>
    </source>
</reference>
<feature type="chain" id="PRO_5012370792" description="Lipoprotein" evidence="1">
    <location>
        <begin position="26"/>
        <end position="170"/>
    </location>
</feature>
<sequence>MPRFCLFLLLLASLGLSDCSAPPAAAPPAAEGVLLAAGTGQSFTPGPDSAYRRVQPTDIRREDTVYAATLPVLDEPDGLLHLRVALNPQAHTVEQLTLQGVPRRDSVSFHQLGEGVARYHSLSGHYYFTTFYQKRKKLANGYQNNGLIQQIKGWVKPESAEAAIRHQAVE</sequence>
<dbReference type="OrthoDB" id="886015at2"/>
<evidence type="ECO:0000313" key="3">
    <source>
        <dbReference type="Proteomes" id="UP000192266"/>
    </source>
</evidence>
<gene>
    <name evidence="2" type="ORF">SAMN00120144_3970</name>
</gene>
<evidence type="ECO:0008006" key="4">
    <source>
        <dbReference type="Google" id="ProtNLM"/>
    </source>
</evidence>
<organism evidence="2 3">
    <name type="scientific">Hymenobacter roseosalivarius DSM 11622</name>
    <dbReference type="NCBI Taxonomy" id="645990"/>
    <lineage>
        <taxon>Bacteria</taxon>
        <taxon>Pseudomonadati</taxon>
        <taxon>Bacteroidota</taxon>
        <taxon>Cytophagia</taxon>
        <taxon>Cytophagales</taxon>
        <taxon>Hymenobacteraceae</taxon>
        <taxon>Hymenobacter</taxon>
    </lineage>
</organism>
<keyword evidence="3" id="KW-1185">Reference proteome</keyword>
<protein>
    <recommendedName>
        <fullName evidence="4">Lipoprotein</fullName>
    </recommendedName>
</protein>
<proteinExistence type="predicted"/>
<evidence type="ECO:0000313" key="2">
    <source>
        <dbReference type="EMBL" id="SMB79648.1"/>
    </source>
</evidence>
<dbReference type="RefSeq" id="WP_143434663.1">
    <property type="nucleotide sequence ID" value="NZ_FWWW01000010.1"/>
</dbReference>
<accession>A0A1W1UEX8</accession>
<feature type="signal peptide" evidence="1">
    <location>
        <begin position="1"/>
        <end position="25"/>
    </location>
</feature>